<feature type="signal peptide" evidence="1">
    <location>
        <begin position="1"/>
        <end position="21"/>
    </location>
</feature>
<dbReference type="Proteomes" id="UP000318437">
    <property type="component" value="Unassembled WGS sequence"/>
</dbReference>
<dbReference type="InterPro" id="IPR005079">
    <property type="entry name" value="Peptidase_C45_hydrolase"/>
</dbReference>
<gene>
    <name evidence="3" type="ORF">Pla144_25560</name>
</gene>
<evidence type="ECO:0000313" key="4">
    <source>
        <dbReference type="Proteomes" id="UP000318437"/>
    </source>
</evidence>
<comment type="caution">
    <text evidence="3">The sequence shown here is derived from an EMBL/GenBank/DDBJ whole genome shotgun (WGS) entry which is preliminary data.</text>
</comment>
<dbReference type="Pfam" id="PF03417">
    <property type="entry name" value="AAT"/>
    <property type="match status" value="1"/>
</dbReference>
<dbReference type="PANTHER" id="PTHR35190">
    <property type="entry name" value="PROTEIN DCD1B"/>
    <property type="match status" value="1"/>
</dbReference>
<accession>A0A5C6CYQ7</accession>
<sequence length="377" mass="41732" precursor="true">MLVQRSLLLLYALLAYSHLQAEDVYQPAHFGQGELRIIDSIPVAILQGTPTEIGQQHAALLANSSAELFQFPKRMFEESGNGFFWPFAVSAGKTLLLNAPARYRQEIEAAEERARLESDTLAVANTLLELQRVGCSSLIVESKRSATGGPLFGRNFDFPAFGLLDRYSVVKVIRPTGKRSFVEVGYPGLMGVFSGMNDAGLCVATLDVYDSADGSVVFEPTGVPMMLVFRQILEECTSVAEAEVLLGQTQATTRANLAVCDRERVVVFEITPKQLARRDAVNGLIPCTNHFLTKGLTLHEQCWRYDRLKSAQDIPSLSVHDIHGYLHQANQGELTLHTMVFEPREMVLHLSLGSPPSSGHKLHRLDLRELLVKVTDR</sequence>
<name>A0A5C6CYQ7_9BACT</name>
<dbReference type="SUPFAM" id="SSF56235">
    <property type="entry name" value="N-terminal nucleophile aminohydrolases (Ntn hydrolases)"/>
    <property type="match status" value="1"/>
</dbReference>
<proteinExistence type="predicted"/>
<dbReference type="InterPro" id="IPR029055">
    <property type="entry name" value="Ntn_hydrolases_N"/>
</dbReference>
<keyword evidence="1" id="KW-0732">Signal</keyword>
<dbReference type="NCBIfam" id="NF040521">
    <property type="entry name" value="C45_proenzyme"/>
    <property type="match status" value="1"/>
</dbReference>
<keyword evidence="4" id="KW-1185">Reference proteome</keyword>
<dbReference type="OrthoDB" id="264208at2"/>
<dbReference type="PANTHER" id="PTHR35190:SF2">
    <property type="entry name" value="PROTEIN DCD1B"/>
    <property type="match status" value="1"/>
</dbReference>
<dbReference type="GO" id="GO:0016740">
    <property type="term" value="F:transferase activity"/>
    <property type="evidence" value="ECO:0007669"/>
    <property type="project" value="UniProtKB-KW"/>
</dbReference>
<evidence type="ECO:0000313" key="3">
    <source>
        <dbReference type="EMBL" id="TWU27779.1"/>
    </source>
</evidence>
<reference evidence="3 4" key="1">
    <citation type="submission" date="2019-02" db="EMBL/GenBank/DDBJ databases">
        <title>Deep-cultivation of Planctomycetes and their phenomic and genomic characterization uncovers novel biology.</title>
        <authorList>
            <person name="Wiegand S."/>
            <person name="Jogler M."/>
            <person name="Boedeker C."/>
            <person name="Pinto D."/>
            <person name="Vollmers J."/>
            <person name="Rivas-Marin E."/>
            <person name="Kohn T."/>
            <person name="Peeters S.H."/>
            <person name="Heuer A."/>
            <person name="Rast P."/>
            <person name="Oberbeckmann S."/>
            <person name="Bunk B."/>
            <person name="Jeske O."/>
            <person name="Meyerdierks A."/>
            <person name="Storesund J.E."/>
            <person name="Kallscheuer N."/>
            <person name="Luecker S."/>
            <person name="Lage O.M."/>
            <person name="Pohl T."/>
            <person name="Merkel B.J."/>
            <person name="Hornburger P."/>
            <person name="Mueller R.-W."/>
            <person name="Bruemmer F."/>
            <person name="Labrenz M."/>
            <person name="Spormann A.M."/>
            <person name="Op Den Camp H."/>
            <person name="Overmann J."/>
            <person name="Amann R."/>
            <person name="Jetten M.S.M."/>
            <person name="Mascher T."/>
            <person name="Medema M.H."/>
            <person name="Devos D.P."/>
            <person name="Kaster A.-K."/>
            <person name="Ovreas L."/>
            <person name="Rohde M."/>
            <person name="Galperin M.Y."/>
            <person name="Jogler C."/>
        </authorList>
    </citation>
    <scope>NUCLEOTIDE SEQUENCE [LARGE SCALE GENOMIC DNA]</scope>
    <source>
        <strain evidence="3 4">Pla144</strain>
    </source>
</reference>
<dbReference type="AlphaFoldDB" id="A0A5C6CYQ7"/>
<dbReference type="InterPro" id="IPR047794">
    <property type="entry name" value="C45_proenzyme-like"/>
</dbReference>
<protein>
    <submittedName>
        <fullName evidence="3">Acyl-coenzyme A:6-aminopenicillanic acid acyl-transferase</fullName>
    </submittedName>
</protein>
<dbReference type="EMBL" id="SJPS01000003">
    <property type="protein sequence ID" value="TWU27779.1"/>
    <property type="molecule type" value="Genomic_DNA"/>
</dbReference>
<evidence type="ECO:0000256" key="1">
    <source>
        <dbReference type="SAM" id="SignalP"/>
    </source>
</evidence>
<evidence type="ECO:0000259" key="2">
    <source>
        <dbReference type="Pfam" id="PF03417"/>
    </source>
</evidence>
<dbReference type="RefSeq" id="WP_146450938.1">
    <property type="nucleotide sequence ID" value="NZ_SJPS01000003.1"/>
</dbReference>
<dbReference type="InterPro" id="IPR047803">
    <property type="entry name" value="DCD1A/B-like"/>
</dbReference>
<feature type="chain" id="PRO_5023045478" evidence="1">
    <location>
        <begin position="22"/>
        <end position="377"/>
    </location>
</feature>
<organism evidence="3 4">
    <name type="scientific">Bythopirellula polymerisocia</name>
    <dbReference type="NCBI Taxonomy" id="2528003"/>
    <lineage>
        <taxon>Bacteria</taxon>
        <taxon>Pseudomonadati</taxon>
        <taxon>Planctomycetota</taxon>
        <taxon>Planctomycetia</taxon>
        <taxon>Pirellulales</taxon>
        <taxon>Lacipirellulaceae</taxon>
        <taxon>Bythopirellula</taxon>
    </lineage>
</organism>
<keyword evidence="3" id="KW-0808">Transferase</keyword>
<dbReference type="Gene3D" id="3.60.60.10">
    <property type="entry name" value="Penicillin V Acylase, Chain A"/>
    <property type="match status" value="1"/>
</dbReference>
<feature type="domain" description="Peptidase C45 hydrolase" evidence="2">
    <location>
        <begin position="148"/>
        <end position="355"/>
    </location>
</feature>